<dbReference type="AlphaFoldDB" id="A0A5N6M5D9"/>
<keyword evidence="3" id="KW-1185">Reference proteome</keyword>
<feature type="compositionally biased region" description="Basic and acidic residues" evidence="1">
    <location>
        <begin position="1"/>
        <end position="11"/>
    </location>
</feature>
<reference evidence="2 3" key="1">
    <citation type="submission" date="2019-05" db="EMBL/GenBank/DDBJ databases">
        <title>Mikania micrantha, genome provides insights into the molecular mechanism of rapid growth.</title>
        <authorList>
            <person name="Liu B."/>
        </authorList>
    </citation>
    <scope>NUCLEOTIDE SEQUENCE [LARGE SCALE GENOMIC DNA]</scope>
    <source>
        <strain evidence="2">NLD-2019</strain>
        <tissue evidence="2">Leaf</tissue>
    </source>
</reference>
<protein>
    <submittedName>
        <fullName evidence="2">Uncharacterized protein</fullName>
    </submittedName>
</protein>
<feature type="region of interest" description="Disordered" evidence="1">
    <location>
        <begin position="34"/>
        <end position="106"/>
    </location>
</feature>
<comment type="caution">
    <text evidence="2">The sequence shown here is derived from an EMBL/GenBank/DDBJ whole genome shotgun (WGS) entry which is preliminary data.</text>
</comment>
<dbReference type="Proteomes" id="UP000326396">
    <property type="component" value="Linkage Group LG7"/>
</dbReference>
<evidence type="ECO:0000313" key="3">
    <source>
        <dbReference type="Proteomes" id="UP000326396"/>
    </source>
</evidence>
<evidence type="ECO:0000256" key="1">
    <source>
        <dbReference type="SAM" id="MobiDB-lite"/>
    </source>
</evidence>
<evidence type="ECO:0000313" key="2">
    <source>
        <dbReference type="EMBL" id="KAD3068972.1"/>
    </source>
</evidence>
<organism evidence="2 3">
    <name type="scientific">Mikania micrantha</name>
    <name type="common">bitter vine</name>
    <dbReference type="NCBI Taxonomy" id="192012"/>
    <lineage>
        <taxon>Eukaryota</taxon>
        <taxon>Viridiplantae</taxon>
        <taxon>Streptophyta</taxon>
        <taxon>Embryophyta</taxon>
        <taxon>Tracheophyta</taxon>
        <taxon>Spermatophyta</taxon>
        <taxon>Magnoliopsida</taxon>
        <taxon>eudicotyledons</taxon>
        <taxon>Gunneridae</taxon>
        <taxon>Pentapetalae</taxon>
        <taxon>asterids</taxon>
        <taxon>campanulids</taxon>
        <taxon>Asterales</taxon>
        <taxon>Asteraceae</taxon>
        <taxon>Asteroideae</taxon>
        <taxon>Heliantheae alliance</taxon>
        <taxon>Eupatorieae</taxon>
        <taxon>Mikania</taxon>
    </lineage>
</organism>
<gene>
    <name evidence="2" type="ORF">E3N88_36852</name>
</gene>
<name>A0A5N6M5D9_9ASTR</name>
<proteinExistence type="predicted"/>
<dbReference type="EMBL" id="SZYD01000017">
    <property type="protein sequence ID" value="KAD3068972.1"/>
    <property type="molecule type" value="Genomic_DNA"/>
</dbReference>
<feature type="region of interest" description="Disordered" evidence="1">
    <location>
        <begin position="1"/>
        <end position="21"/>
    </location>
</feature>
<sequence length="175" mass="19315">MGSEAAEERWLDASGSSMKAAPFIWVNPELTTEPTTELTAVTQEVHCDDTNPQEPPLVHTSSKSSTETTHDKSTGDQPDIDDAANDDEKSGANDEKTLLVESNKQPLDQEAVIVEHQNNEILEGDDAKLRRIGTRAKMLGLRKKMGEKLEEKRRNIEEKGRHIVEKMRGPGTGGI</sequence>
<feature type="compositionally biased region" description="Basic and acidic residues" evidence="1">
    <location>
        <begin position="86"/>
        <end position="98"/>
    </location>
</feature>
<dbReference type="OrthoDB" id="26740at2759"/>
<accession>A0A5N6M5D9</accession>